<accession>A0ABD0QVK7</accession>
<evidence type="ECO:0000313" key="1">
    <source>
        <dbReference type="EMBL" id="KAL0190224.1"/>
    </source>
</evidence>
<keyword evidence="2" id="KW-1185">Reference proteome</keyword>
<dbReference type="PANTHER" id="PTHR11590:SF80">
    <property type="entry name" value="TRANSGLUTAMINASE 5,-LIKE"/>
    <property type="match status" value="1"/>
</dbReference>
<dbReference type="SUPFAM" id="SSF54001">
    <property type="entry name" value="Cysteine proteinases"/>
    <property type="match status" value="1"/>
</dbReference>
<dbReference type="AlphaFoldDB" id="A0ABD0QVK7"/>
<feature type="non-terminal residue" evidence="1">
    <location>
        <position position="79"/>
    </location>
</feature>
<sequence>MFRCGPAAVKAIYQRKVDVQYDVPFVYAEVNADVHKMIVRDRKVLSKKIDKHRVGSLILTKLPGSMSKQDITSEYKNEW</sequence>
<protein>
    <submittedName>
        <fullName evidence="1">Uncharacterized protein</fullName>
    </submittedName>
</protein>
<name>A0ABD0QVK7_CIRMR</name>
<dbReference type="EMBL" id="JAMKFB020000006">
    <property type="protein sequence ID" value="KAL0190224.1"/>
    <property type="molecule type" value="Genomic_DNA"/>
</dbReference>
<dbReference type="InterPro" id="IPR036985">
    <property type="entry name" value="Transglutaminase-like_sf"/>
</dbReference>
<feature type="non-terminal residue" evidence="1">
    <location>
        <position position="1"/>
    </location>
</feature>
<gene>
    <name evidence="1" type="ORF">M9458_012922</name>
</gene>
<dbReference type="InterPro" id="IPR050779">
    <property type="entry name" value="Transglutaminase"/>
</dbReference>
<dbReference type="Proteomes" id="UP001529510">
    <property type="component" value="Unassembled WGS sequence"/>
</dbReference>
<comment type="caution">
    <text evidence="1">The sequence shown here is derived from an EMBL/GenBank/DDBJ whole genome shotgun (WGS) entry which is preliminary data.</text>
</comment>
<dbReference type="InterPro" id="IPR038765">
    <property type="entry name" value="Papain-like_cys_pep_sf"/>
</dbReference>
<dbReference type="PANTHER" id="PTHR11590">
    <property type="entry name" value="PROTEIN-GLUTAMINE GAMMA-GLUTAMYLTRANSFERASE"/>
    <property type="match status" value="1"/>
</dbReference>
<reference evidence="1 2" key="1">
    <citation type="submission" date="2024-05" db="EMBL/GenBank/DDBJ databases">
        <title>Genome sequencing and assembly of Indian major carp, Cirrhinus mrigala (Hamilton, 1822).</title>
        <authorList>
            <person name="Mohindra V."/>
            <person name="Chowdhury L.M."/>
            <person name="Lal K."/>
            <person name="Jena J.K."/>
        </authorList>
    </citation>
    <scope>NUCLEOTIDE SEQUENCE [LARGE SCALE GENOMIC DNA]</scope>
    <source>
        <strain evidence="1">CM1030</strain>
        <tissue evidence="1">Blood</tissue>
    </source>
</reference>
<proteinExistence type="predicted"/>
<dbReference type="Gene3D" id="3.90.260.10">
    <property type="entry name" value="Transglutaminase-like"/>
    <property type="match status" value="1"/>
</dbReference>
<organism evidence="1 2">
    <name type="scientific">Cirrhinus mrigala</name>
    <name type="common">Mrigala</name>
    <dbReference type="NCBI Taxonomy" id="683832"/>
    <lineage>
        <taxon>Eukaryota</taxon>
        <taxon>Metazoa</taxon>
        <taxon>Chordata</taxon>
        <taxon>Craniata</taxon>
        <taxon>Vertebrata</taxon>
        <taxon>Euteleostomi</taxon>
        <taxon>Actinopterygii</taxon>
        <taxon>Neopterygii</taxon>
        <taxon>Teleostei</taxon>
        <taxon>Ostariophysi</taxon>
        <taxon>Cypriniformes</taxon>
        <taxon>Cyprinidae</taxon>
        <taxon>Labeoninae</taxon>
        <taxon>Labeonini</taxon>
        <taxon>Cirrhinus</taxon>
    </lineage>
</organism>
<evidence type="ECO:0000313" key="2">
    <source>
        <dbReference type="Proteomes" id="UP001529510"/>
    </source>
</evidence>